<evidence type="ECO:0000256" key="3">
    <source>
        <dbReference type="ARBA" id="ARBA00022452"/>
    </source>
</evidence>
<evidence type="ECO:0000256" key="9">
    <source>
        <dbReference type="ARBA" id="ARBA00037313"/>
    </source>
</evidence>
<evidence type="ECO:0000256" key="1">
    <source>
        <dbReference type="ARBA" id="ARBA00004370"/>
    </source>
</evidence>
<keyword evidence="3 10" id="KW-1134">Transmembrane beta strand</keyword>
<evidence type="ECO:0000256" key="5">
    <source>
        <dbReference type="ARBA" id="ARBA00022729"/>
    </source>
</evidence>
<gene>
    <name evidence="12" type="ORF">ACD661_09915</name>
</gene>
<evidence type="ECO:0000256" key="8">
    <source>
        <dbReference type="ARBA" id="ARBA00023288"/>
    </source>
</evidence>
<keyword evidence="7 10" id="KW-0564">Palmitate</keyword>
<dbReference type="PROSITE" id="PS51257">
    <property type="entry name" value="PROKAR_LIPOPROTEIN"/>
    <property type="match status" value="1"/>
</dbReference>
<dbReference type="InterPro" id="IPR010131">
    <property type="entry name" value="MdtP/NodT-like"/>
</dbReference>
<dbReference type="SUPFAM" id="SSF56954">
    <property type="entry name" value="Outer membrane efflux proteins (OEP)"/>
    <property type="match status" value="1"/>
</dbReference>
<comment type="caution">
    <text evidence="12">The sequence shown here is derived from an EMBL/GenBank/DDBJ whole genome shotgun (WGS) entry which is preliminary data.</text>
</comment>
<evidence type="ECO:0000313" key="13">
    <source>
        <dbReference type="Proteomes" id="UP001615550"/>
    </source>
</evidence>
<keyword evidence="5" id="KW-0732">Signal</keyword>
<evidence type="ECO:0000256" key="6">
    <source>
        <dbReference type="ARBA" id="ARBA00023136"/>
    </source>
</evidence>
<dbReference type="Gene3D" id="2.20.200.10">
    <property type="entry name" value="Outer membrane efflux proteins (OEP)"/>
    <property type="match status" value="1"/>
</dbReference>
<comment type="subcellular location">
    <subcellularLocation>
        <location evidence="10">Cell outer membrane</location>
        <topology evidence="10">Lipid-anchor</topology>
    </subcellularLocation>
    <subcellularLocation>
        <location evidence="1">Membrane</location>
    </subcellularLocation>
</comment>
<sequence>MRSLLLTGLCCASVLSGCKLHSVTASHTPQINAHDLAIPHVYKIPNTQQAKSCLTRFNDPQLHQLIAVALTDGPDMRSAWARIDRARQIAKGAFSALWPSADLTSSIAKDHFSFNGVVPPPFTEVVANQARIENLALNFNYELDLWGKNRETFASSVNESFATHMDMEETRLILSSTIASVYFDLQNNLIQQQLAKENVRILEELEGIVTDRAKQGVESDIPVKTAISSTQAARLSVGDYHRAELQARHQLAALMGKNPFNTAIETSKFTYNKHELALPKIIPVNLLGHRPDIVATRARAQAAAHLIKVAKAAFFPNINLSGVLSLQSFYFSKLFHVALQTEGVKAALELPIFDAGARKANLGVKRAEYELAVNQYNQTILNALREVSDQMTALQTLNKQVNSQEKAVRAIQTNYRLFRSRYASGVIDYVQLLEIKQLVVQQKSLLISLQTRQKQAFVALLAALGGEVSL</sequence>
<evidence type="ECO:0000256" key="7">
    <source>
        <dbReference type="ARBA" id="ARBA00023139"/>
    </source>
</evidence>
<protein>
    <submittedName>
        <fullName evidence="12">Efflux transporter outer membrane subunit</fullName>
    </submittedName>
</protein>
<accession>A0ABW8DAJ5</accession>
<evidence type="ECO:0000313" key="12">
    <source>
        <dbReference type="EMBL" id="MFJ1268871.1"/>
    </source>
</evidence>
<keyword evidence="8 10" id="KW-0449">Lipoprotein</keyword>
<dbReference type="RefSeq" id="WP_400187698.1">
    <property type="nucleotide sequence ID" value="NZ_JBGORX010000003.1"/>
</dbReference>
<keyword evidence="13" id="KW-1185">Reference proteome</keyword>
<comment type="similarity">
    <text evidence="2 10">Belongs to the outer membrane factor (OMF) (TC 1.B.17) family.</text>
</comment>
<dbReference type="EMBL" id="JBGORX010000003">
    <property type="protein sequence ID" value="MFJ1268871.1"/>
    <property type="molecule type" value="Genomic_DNA"/>
</dbReference>
<evidence type="ECO:0000256" key="4">
    <source>
        <dbReference type="ARBA" id="ARBA00022692"/>
    </source>
</evidence>
<dbReference type="InterPro" id="IPR003423">
    <property type="entry name" value="OMP_efflux"/>
</dbReference>
<dbReference type="Proteomes" id="UP001615550">
    <property type="component" value="Unassembled WGS sequence"/>
</dbReference>
<keyword evidence="4 10" id="KW-0812">Transmembrane</keyword>
<proteinExistence type="inferred from homology"/>
<dbReference type="Pfam" id="PF02321">
    <property type="entry name" value="OEP"/>
    <property type="match status" value="2"/>
</dbReference>
<organism evidence="12 13">
    <name type="scientific">Legionella lytica</name>
    <dbReference type="NCBI Taxonomy" id="96232"/>
    <lineage>
        <taxon>Bacteria</taxon>
        <taxon>Pseudomonadati</taxon>
        <taxon>Pseudomonadota</taxon>
        <taxon>Gammaproteobacteria</taxon>
        <taxon>Legionellales</taxon>
        <taxon>Legionellaceae</taxon>
        <taxon>Legionella</taxon>
    </lineage>
</organism>
<name>A0ABW8DAJ5_9GAMM</name>
<evidence type="ECO:0000256" key="2">
    <source>
        <dbReference type="ARBA" id="ARBA00007613"/>
    </source>
</evidence>
<evidence type="ECO:0000256" key="11">
    <source>
        <dbReference type="SAM" id="Coils"/>
    </source>
</evidence>
<keyword evidence="11" id="KW-0175">Coiled coil</keyword>
<dbReference type="PANTHER" id="PTHR30203">
    <property type="entry name" value="OUTER MEMBRANE CATION EFFLUX PROTEIN"/>
    <property type="match status" value="1"/>
</dbReference>
<dbReference type="PANTHER" id="PTHR30203:SF20">
    <property type="entry name" value="MULTIDRUG RESISTANCE OUTER MEMBRANE PROTEIN MDTP-RELATED"/>
    <property type="match status" value="1"/>
</dbReference>
<evidence type="ECO:0000256" key="10">
    <source>
        <dbReference type="RuleBase" id="RU362097"/>
    </source>
</evidence>
<reference evidence="12 13" key="1">
    <citation type="submission" date="2024-08" db="EMBL/GenBank/DDBJ databases">
        <title>Draft Genome Sequence of Legionella lytica strain DSB2004, Isolated From a Fire Sprinkler System.</title>
        <authorList>
            <person name="Everhart A.D."/>
            <person name="Kidane D.T."/>
            <person name="Farone A.L."/>
            <person name="Farone M.B."/>
        </authorList>
    </citation>
    <scope>NUCLEOTIDE SEQUENCE [LARGE SCALE GENOMIC DNA]</scope>
    <source>
        <strain evidence="12 13">DSB2004</strain>
    </source>
</reference>
<comment type="function">
    <text evidence="9">Could be involved in resistance to puromycin, acriflavine and tetraphenylarsonium chloride.</text>
</comment>
<keyword evidence="6 10" id="KW-0472">Membrane</keyword>
<dbReference type="Gene3D" id="1.20.1600.10">
    <property type="entry name" value="Outer membrane efflux proteins (OEP)"/>
    <property type="match status" value="1"/>
</dbReference>
<dbReference type="NCBIfam" id="TIGR01845">
    <property type="entry name" value="outer_NodT"/>
    <property type="match status" value="1"/>
</dbReference>
<feature type="coiled-coil region" evidence="11">
    <location>
        <begin position="366"/>
        <end position="414"/>
    </location>
</feature>